<dbReference type="PANTHER" id="PTHR12147:SF26">
    <property type="entry name" value="PEPTIDASE M28 DOMAIN-CONTAINING PROTEIN"/>
    <property type="match status" value="1"/>
</dbReference>
<evidence type="ECO:0000259" key="2">
    <source>
        <dbReference type="Pfam" id="PF04389"/>
    </source>
</evidence>
<dbReference type="InParanoid" id="A0A395JK41"/>
<dbReference type="PANTHER" id="PTHR12147">
    <property type="entry name" value="METALLOPEPTIDASE M28 FAMILY MEMBER"/>
    <property type="match status" value="1"/>
</dbReference>
<dbReference type="InterPro" id="IPR045175">
    <property type="entry name" value="M28_fam"/>
</dbReference>
<dbReference type="OrthoDB" id="9778250at2"/>
<protein>
    <submittedName>
        <fullName evidence="3">Peptidase M28-like protein</fullName>
    </submittedName>
</protein>
<proteinExistence type="predicted"/>
<feature type="transmembrane region" description="Helical" evidence="1">
    <location>
        <begin position="5"/>
        <end position="25"/>
    </location>
</feature>
<evidence type="ECO:0000256" key="1">
    <source>
        <dbReference type="SAM" id="Phobius"/>
    </source>
</evidence>
<organism evidence="3 4">
    <name type="scientific">Arenicella xantha</name>
    <dbReference type="NCBI Taxonomy" id="644221"/>
    <lineage>
        <taxon>Bacteria</taxon>
        <taxon>Pseudomonadati</taxon>
        <taxon>Pseudomonadota</taxon>
        <taxon>Gammaproteobacteria</taxon>
        <taxon>Arenicellales</taxon>
        <taxon>Arenicellaceae</taxon>
        <taxon>Arenicella</taxon>
    </lineage>
</organism>
<feature type="transmembrane region" description="Helical" evidence="1">
    <location>
        <begin position="415"/>
        <end position="436"/>
    </location>
</feature>
<sequence length="739" mass="78709">MHKNVVFRLVVMTAVLFLVFTLRLYTVSPPSVDPEHAFNSDQAFSRLVRLLDDEAPHPVDSVSNDAVRERLLTEIRALGFSPIVRDDFHCSEGRQAMRCAQVQNILFWVGEAGPNAVMIASHYDSVPAGPGAGDDGAGVAASLEIASLLKGRALARPVLVLITDGEEIGLVGAASFVAKDPVAKLVSAVVSMEARGVSGPVAMFQTSTPNGRDIAAMQSDIKTASTNSLAADVYQRMPNGTDVTQFLKLGIDANNFAIGGSPEFYHTPRDNLAMLDQRSFFHMGVSALNTVEALLAQSGDEPEQQWIYADVLGLSIISLPQVVGMPLIIFGGLMALAVFVVKGAGSPVRALAFPFLAILLGVSFAVAASFSVDAMRPESHYAAAHPWALRATQHAAALLGALLAFMLIGRSIAVWRLLASSWFCLALLGGVLSFFFPGAAILFVPALLTMTVAALLVLINKQRLASILSVLAALLFSLLVVPTSALAEMMLFPEYAAPFTVFLVFCFLLFVPHVLPADGYQEKRAWGVSAAGGSIVLLLVTVATLVPAYSPDAPRGLSIIQAAENGSDDAKFVAFTDDLLPAAMLAVTPFERGSVAGFDDEAYVAPAPSFATEGVEVRIESDEIVADERLLVLKVTAPDSDIITGRVKPKAVIVNSMTLNGIASADAGTSRFSCHGRQCRSFTLSLSVSRHETDVSLQVNGFRYGLGNEGQRLLQARPDSVLPRSWGDLRVVSNTVELR</sequence>
<feature type="transmembrane region" description="Helical" evidence="1">
    <location>
        <begin position="391"/>
        <end position="408"/>
    </location>
</feature>
<keyword evidence="1" id="KW-0472">Membrane</keyword>
<dbReference type="GO" id="GO:0008235">
    <property type="term" value="F:metalloexopeptidase activity"/>
    <property type="evidence" value="ECO:0007669"/>
    <property type="project" value="InterPro"/>
</dbReference>
<feature type="transmembrane region" description="Helical" evidence="1">
    <location>
        <begin position="442"/>
        <end position="459"/>
    </location>
</feature>
<feature type="transmembrane region" description="Helical" evidence="1">
    <location>
        <begin position="495"/>
        <end position="515"/>
    </location>
</feature>
<dbReference type="RefSeq" id="WP_113953852.1">
    <property type="nucleotide sequence ID" value="NZ_QNRT01000002.1"/>
</dbReference>
<dbReference type="Pfam" id="PF04389">
    <property type="entry name" value="Peptidase_M28"/>
    <property type="match status" value="1"/>
</dbReference>
<feature type="domain" description="Peptidase M28" evidence="2">
    <location>
        <begin position="108"/>
        <end position="288"/>
    </location>
</feature>
<evidence type="ECO:0000313" key="4">
    <source>
        <dbReference type="Proteomes" id="UP000253083"/>
    </source>
</evidence>
<keyword evidence="1" id="KW-0812">Transmembrane</keyword>
<dbReference type="EMBL" id="QNRT01000002">
    <property type="protein sequence ID" value="RBP51051.1"/>
    <property type="molecule type" value="Genomic_DNA"/>
</dbReference>
<name>A0A395JK41_9GAMM</name>
<accession>A0A395JK41</accession>
<reference evidence="3 4" key="1">
    <citation type="submission" date="2018-06" db="EMBL/GenBank/DDBJ databases">
        <title>Genomic Encyclopedia of Type Strains, Phase IV (KMG-IV): sequencing the most valuable type-strain genomes for metagenomic binning, comparative biology and taxonomic classification.</title>
        <authorList>
            <person name="Goeker M."/>
        </authorList>
    </citation>
    <scope>NUCLEOTIDE SEQUENCE [LARGE SCALE GENOMIC DNA]</scope>
    <source>
        <strain evidence="3 4">DSM 24032</strain>
    </source>
</reference>
<dbReference type="GO" id="GO:0006508">
    <property type="term" value="P:proteolysis"/>
    <property type="evidence" value="ECO:0007669"/>
    <property type="project" value="InterPro"/>
</dbReference>
<dbReference type="AlphaFoldDB" id="A0A395JK41"/>
<keyword evidence="4" id="KW-1185">Reference proteome</keyword>
<feature type="transmembrane region" description="Helical" evidence="1">
    <location>
        <begin position="527"/>
        <end position="549"/>
    </location>
</feature>
<dbReference type="InterPro" id="IPR007484">
    <property type="entry name" value="Peptidase_M28"/>
</dbReference>
<comment type="caution">
    <text evidence="3">The sequence shown here is derived from an EMBL/GenBank/DDBJ whole genome shotgun (WGS) entry which is preliminary data.</text>
</comment>
<feature type="transmembrane region" description="Helical" evidence="1">
    <location>
        <begin position="464"/>
        <end position="483"/>
    </location>
</feature>
<evidence type="ECO:0000313" key="3">
    <source>
        <dbReference type="EMBL" id="RBP51051.1"/>
    </source>
</evidence>
<dbReference type="Proteomes" id="UP000253083">
    <property type="component" value="Unassembled WGS sequence"/>
</dbReference>
<feature type="transmembrane region" description="Helical" evidence="1">
    <location>
        <begin position="322"/>
        <end position="341"/>
    </location>
</feature>
<dbReference type="SUPFAM" id="SSF53187">
    <property type="entry name" value="Zn-dependent exopeptidases"/>
    <property type="match status" value="1"/>
</dbReference>
<feature type="transmembrane region" description="Helical" evidence="1">
    <location>
        <begin position="353"/>
        <end position="371"/>
    </location>
</feature>
<keyword evidence="1" id="KW-1133">Transmembrane helix</keyword>
<gene>
    <name evidence="3" type="ORF">DFR28_102470</name>
</gene>
<dbReference type="Gene3D" id="3.40.630.10">
    <property type="entry name" value="Zn peptidases"/>
    <property type="match status" value="1"/>
</dbReference>